<protein>
    <submittedName>
        <fullName evidence="1">Uncharacterized protein</fullName>
    </submittedName>
</protein>
<dbReference type="AlphaFoldDB" id="A0A2P2NGG3"/>
<name>A0A2P2NGG3_RHIMU</name>
<accession>A0A2P2NGG3</accession>
<organism evidence="1">
    <name type="scientific">Rhizophora mucronata</name>
    <name type="common">Asiatic mangrove</name>
    <dbReference type="NCBI Taxonomy" id="61149"/>
    <lineage>
        <taxon>Eukaryota</taxon>
        <taxon>Viridiplantae</taxon>
        <taxon>Streptophyta</taxon>
        <taxon>Embryophyta</taxon>
        <taxon>Tracheophyta</taxon>
        <taxon>Spermatophyta</taxon>
        <taxon>Magnoliopsida</taxon>
        <taxon>eudicotyledons</taxon>
        <taxon>Gunneridae</taxon>
        <taxon>Pentapetalae</taxon>
        <taxon>rosids</taxon>
        <taxon>fabids</taxon>
        <taxon>Malpighiales</taxon>
        <taxon>Rhizophoraceae</taxon>
        <taxon>Rhizophora</taxon>
    </lineage>
</organism>
<proteinExistence type="predicted"/>
<sequence>MSRIGKIGICIVKQLLEILGD</sequence>
<dbReference type="EMBL" id="GGEC01061049">
    <property type="protein sequence ID" value="MBX41533.1"/>
    <property type="molecule type" value="Transcribed_RNA"/>
</dbReference>
<evidence type="ECO:0000313" key="1">
    <source>
        <dbReference type="EMBL" id="MBX41533.1"/>
    </source>
</evidence>
<reference evidence="1" key="1">
    <citation type="submission" date="2018-02" db="EMBL/GenBank/DDBJ databases">
        <title>Rhizophora mucronata_Transcriptome.</title>
        <authorList>
            <person name="Meera S.P."/>
            <person name="Sreeshan A."/>
            <person name="Augustine A."/>
        </authorList>
    </citation>
    <scope>NUCLEOTIDE SEQUENCE</scope>
    <source>
        <tissue evidence="1">Leaf</tissue>
    </source>
</reference>